<evidence type="ECO:0000256" key="1">
    <source>
        <dbReference type="SAM" id="MobiDB-lite"/>
    </source>
</evidence>
<feature type="non-terminal residue" evidence="2">
    <location>
        <position position="1"/>
    </location>
</feature>
<protein>
    <submittedName>
        <fullName evidence="2">Uncharacterized protein</fullName>
    </submittedName>
</protein>
<keyword evidence="3" id="KW-1185">Reference proteome</keyword>
<dbReference type="AlphaFoldDB" id="A0A9X6RQ19"/>
<sequence>MNTLRQQTDLYFLATTFVDASSDSPPSIPSAIPVSPGDTRPSPKKSKQSPFCLPLTSGPSHVPKQRGRPKKSCIPSPLPIPSEAAEGADKPQTPENQEPTGSSSTVIVSGEKTRSPKKRTTKVGSLADLALLERHDELLGDLTKLERIFELSTAMQ</sequence>
<reference evidence="3" key="1">
    <citation type="submission" date="2017-01" db="EMBL/GenBank/DDBJ databases">
        <title>Comparative genomics of anhydrobiosis in the tardigrade Hypsibius dujardini.</title>
        <authorList>
            <person name="Yoshida Y."/>
            <person name="Koutsovoulos G."/>
            <person name="Laetsch D."/>
            <person name="Stevens L."/>
            <person name="Kumar S."/>
            <person name="Horikawa D."/>
            <person name="Ishino K."/>
            <person name="Komine S."/>
            <person name="Tomita M."/>
            <person name="Blaxter M."/>
            <person name="Arakawa K."/>
        </authorList>
    </citation>
    <scope>NUCLEOTIDE SEQUENCE [LARGE SCALE GENOMIC DNA]</scope>
    <source>
        <strain evidence="3">Z151</strain>
    </source>
</reference>
<accession>A0A9X6RQ19</accession>
<dbReference type="Proteomes" id="UP000192578">
    <property type="component" value="Unassembled WGS sequence"/>
</dbReference>
<feature type="compositionally biased region" description="Polar residues" evidence="1">
    <location>
        <begin position="93"/>
        <end position="107"/>
    </location>
</feature>
<comment type="caution">
    <text evidence="2">The sequence shown here is derived from an EMBL/GenBank/DDBJ whole genome shotgun (WGS) entry which is preliminary data.</text>
</comment>
<gene>
    <name evidence="2" type="ORF">BV898_20075</name>
</gene>
<name>A0A9X6RQ19_HYPEX</name>
<organism evidence="2 3">
    <name type="scientific">Hypsibius exemplaris</name>
    <name type="common">Freshwater tardigrade</name>
    <dbReference type="NCBI Taxonomy" id="2072580"/>
    <lineage>
        <taxon>Eukaryota</taxon>
        <taxon>Metazoa</taxon>
        <taxon>Ecdysozoa</taxon>
        <taxon>Tardigrada</taxon>
        <taxon>Eutardigrada</taxon>
        <taxon>Parachela</taxon>
        <taxon>Hypsibioidea</taxon>
        <taxon>Hypsibiidae</taxon>
        <taxon>Hypsibius</taxon>
    </lineage>
</organism>
<evidence type="ECO:0000313" key="3">
    <source>
        <dbReference type="Proteomes" id="UP000192578"/>
    </source>
</evidence>
<dbReference type="EMBL" id="MTYJ01001263">
    <property type="protein sequence ID" value="OWA55687.1"/>
    <property type="molecule type" value="Genomic_DNA"/>
</dbReference>
<proteinExistence type="predicted"/>
<feature type="compositionally biased region" description="Low complexity" evidence="1">
    <location>
        <begin position="18"/>
        <end position="36"/>
    </location>
</feature>
<feature type="region of interest" description="Disordered" evidence="1">
    <location>
        <begin position="18"/>
        <end position="121"/>
    </location>
</feature>
<evidence type="ECO:0000313" key="2">
    <source>
        <dbReference type="EMBL" id="OWA55687.1"/>
    </source>
</evidence>